<evidence type="ECO:0000313" key="3">
    <source>
        <dbReference type="Proteomes" id="UP001138997"/>
    </source>
</evidence>
<feature type="domain" description="Pyridoxamine 5'-phosphate oxidase N-terminal" evidence="1">
    <location>
        <begin position="30"/>
        <end position="151"/>
    </location>
</feature>
<dbReference type="SUPFAM" id="SSF50475">
    <property type="entry name" value="FMN-binding split barrel"/>
    <property type="match status" value="1"/>
</dbReference>
<dbReference type="EMBL" id="JAJOMB010000005">
    <property type="protein sequence ID" value="MCD5311679.1"/>
    <property type="molecule type" value="Genomic_DNA"/>
</dbReference>
<proteinExistence type="predicted"/>
<dbReference type="PANTHER" id="PTHR42815:SF2">
    <property type="entry name" value="FAD-BINDING, PUTATIVE (AFU_ORTHOLOGUE AFUA_6G07600)-RELATED"/>
    <property type="match status" value="1"/>
</dbReference>
<comment type="caution">
    <text evidence="2">The sequence shown here is derived from an EMBL/GenBank/DDBJ whole genome shotgun (WGS) entry which is preliminary data.</text>
</comment>
<dbReference type="InterPro" id="IPR011576">
    <property type="entry name" value="Pyridox_Oxase_N"/>
</dbReference>
<sequence>MSRVITNEAQLREIVELPHPDIANKAVDRIDPESRRFIELSPFFLLATTAPDGSCDVSPRGDPAGNVLVLDEKTIAFGDRKGNRRLDSLRNILQSPRVGMLFVVPGISDTIRVNGTARIVAEAPYLERMTVQGSTPHLSVEITVEELFSHCSKAFVRSRIWDTGTWPERKAVPTGGQIAKSQRNLQVEAQVIDDMLALDSRHGLY</sequence>
<dbReference type="InterPro" id="IPR024029">
    <property type="entry name" value="Pyridox_Oxase_FMN-dep"/>
</dbReference>
<dbReference type="Proteomes" id="UP001138997">
    <property type="component" value="Unassembled WGS sequence"/>
</dbReference>
<protein>
    <submittedName>
        <fullName evidence="2">Pyridoxamine 5'-phosphate oxidase family protein</fullName>
    </submittedName>
</protein>
<keyword evidence="3" id="KW-1185">Reference proteome</keyword>
<dbReference type="AlphaFoldDB" id="A0A9X1STB8"/>
<gene>
    <name evidence="2" type="ORF">LR394_12270</name>
</gene>
<reference evidence="2" key="1">
    <citation type="submission" date="2021-11" db="EMBL/GenBank/DDBJ databases">
        <title>Streptomyces corallinus and Kineosporia corallina sp. nov., two new coral-derived marine actinobacteria.</title>
        <authorList>
            <person name="Buangrab K."/>
            <person name="Sutthacheep M."/>
            <person name="Yeemin T."/>
            <person name="Harunari E."/>
            <person name="Igarashi Y."/>
            <person name="Sripreechasak P."/>
            <person name="Kanchanasin P."/>
            <person name="Tanasupawat S."/>
            <person name="Phongsopitanun W."/>
        </authorList>
    </citation>
    <scope>NUCLEOTIDE SEQUENCE</scope>
    <source>
        <strain evidence="2">JCM 31032</strain>
    </source>
</reference>
<dbReference type="Gene3D" id="2.30.110.10">
    <property type="entry name" value="Electron Transport, Fmn-binding Protein, Chain A"/>
    <property type="match status" value="1"/>
</dbReference>
<accession>A0A9X1STB8</accession>
<dbReference type="Pfam" id="PF01243">
    <property type="entry name" value="PNPOx_N"/>
    <property type="match status" value="1"/>
</dbReference>
<evidence type="ECO:0000259" key="1">
    <source>
        <dbReference type="Pfam" id="PF01243"/>
    </source>
</evidence>
<name>A0A9X1STB8_9ACTN</name>
<dbReference type="NCBIfam" id="TIGR04025">
    <property type="entry name" value="PPOX_FMN_DR2398"/>
    <property type="match status" value="1"/>
</dbReference>
<dbReference type="RefSeq" id="WP_231441113.1">
    <property type="nucleotide sequence ID" value="NZ_JAJOMB010000005.1"/>
</dbReference>
<dbReference type="InterPro" id="IPR012349">
    <property type="entry name" value="Split_barrel_FMN-bd"/>
</dbReference>
<dbReference type="PANTHER" id="PTHR42815">
    <property type="entry name" value="FAD-BINDING, PUTATIVE (AFU_ORTHOLOGUE AFUA_6G07600)-RELATED"/>
    <property type="match status" value="1"/>
</dbReference>
<organism evidence="2 3">
    <name type="scientific">Kineosporia babensis</name>
    <dbReference type="NCBI Taxonomy" id="499548"/>
    <lineage>
        <taxon>Bacteria</taxon>
        <taxon>Bacillati</taxon>
        <taxon>Actinomycetota</taxon>
        <taxon>Actinomycetes</taxon>
        <taxon>Kineosporiales</taxon>
        <taxon>Kineosporiaceae</taxon>
        <taxon>Kineosporia</taxon>
    </lineage>
</organism>
<evidence type="ECO:0000313" key="2">
    <source>
        <dbReference type="EMBL" id="MCD5311679.1"/>
    </source>
</evidence>